<keyword evidence="2" id="KW-1185">Reference proteome</keyword>
<evidence type="ECO:0000313" key="2">
    <source>
        <dbReference type="Proteomes" id="UP000568839"/>
    </source>
</evidence>
<evidence type="ECO:0008006" key="3">
    <source>
        <dbReference type="Google" id="ProtNLM"/>
    </source>
</evidence>
<organism evidence="1 2">
    <name type="scientific">Geomicrobium halophilum</name>
    <dbReference type="NCBI Taxonomy" id="549000"/>
    <lineage>
        <taxon>Bacteria</taxon>
        <taxon>Bacillati</taxon>
        <taxon>Bacillota</taxon>
        <taxon>Bacilli</taxon>
        <taxon>Bacillales</taxon>
        <taxon>Geomicrobium</taxon>
    </lineage>
</organism>
<evidence type="ECO:0000313" key="1">
    <source>
        <dbReference type="EMBL" id="MBB6449602.1"/>
    </source>
</evidence>
<gene>
    <name evidence="1" type="ORF">HNR44_001551</name>
</gene>
<comment type="caution">
    <text evidence="1">The sequence shown here is derived from an EMBL/GenBank/DDBJ whole genome shotgun (WGS) entry which is preliminary data.</text>
</comment>
<proteinExistence type="predicted"/>
<sequence length="133" mass="15184">MNQRKVNSLQKRLHKHAAQTCANHTGRDGCLITPHERCIFAFDVDRPAANVCPYFMQSVAPADPALNDELLSYFPDDYPLKPAKSSAADRADCAECKRQFVRRSNRQKYCDECKAKVKREQAKEWARKKAANI</sequence>
<protein>
    <recommendedName>
        <fullName evidence="3">Cysteine-rich VLP</fullName>
    </recommendedName>
</protein>
<dbReference type="EMBL" id="JACHHJ010000001">
    <property type="protein sequence ID" value="MBB6449602.1"/>
    <property type="molecule type" value="Genomic_DNA"/>
</dbReference>
<reference evidence="1 2" key="1">
    <citation type="submission" date="2020-08" db="EMBL/GenBank/DDBJ databases">
        <title>Genomic Encyclopedia of Type Strains, Phase IV (KMG-IV): sequencing the most valuable type-strain genomes for metagenomic binning, comparative biology and taxonomic classification.</title>
        <authorList>
            <person name="Goeker M."/>
        </authorList>
    </citation>
    <scope>NUCLEOTIDE SEQUENCE [LARGE SCALE GENOMIC DNA]</scope>
    <source>
        <strain evidence="1 2">DSM 21769</strain>
    </source>
</reference>
<accession>A0A841PYT7</accession>
<name>A0A841PYT7_9BACL</name>
<dbReference type="AlphaFoldDB" id="A0A841PYT7"/>
<dbReference type="Proteomes" id="UP000568839">
    <property type="component" value="Unassembled WGS sequence"/>
</dbReference>